<sequence length="170" mass="19197">MDTSKVLLNDNELVVTYGASTKEQRAAWYQQFEIDIEDPDNTVLHPYLFIDVSYPLYEMWENGNLIGLLNIDVSQMTEDGSTTLCINVEAVMLIEAARGRGLSAILGDTAAEHIATTYQLDKISLGDSCIVYVMADLLSEEGERFVEVFYDELCSFNSDSNRLFHRSWGF</sequence>
<accession>A0ABS7YJR2</accession>
<organism evidence="1 2">
    <name type="scientific">Vibrio tritonius</name>
    <dbReference type="NCBI Taxonomy" id="1435069"/>
    <lineage>
        <taxon>Bacteria</taxon>
        <taxon>Pseudomonadati</taxon>
        <taxon>Pseudomonadota</taxon>
        <taxon>Gammaproteobacteria</taxon>
        <taxon>Vibrionales</taxon>
        <taxon>Vibrionaceae</taxon>
        <taxon>Vibrio</taxon>
    </lineage>
</organism>
<dbReference type="RefSeq" id="WP_225250099.1">
    <property type="nucleotide sequence ID" value="NZ_JAIWIU010000042.1"/>
</dbReference>
<reference evidence="2" key="1">
    <citation type="submission" date="2023-07" db="EMBL/GenBank/DDBJ databases">
        <title>Molecular identification of indigenous halophilic bacteria isolated from red sea cost, biodegradation of synthetic dyes and assessment of degraded metabolite toxicity.</title>
        <authorList>
            <person name="Chaieb K."/>
            <person name="Altayb H.N."/>
        </authorList>
    </citation>
    <scope>NUCLEOTIDE SEQUENCE [LARGE SCALE GENOMIC DNA]</scope>
    <source>
        <strain evidence="2">K20</strain>
    </source>
</reference>
<gene>
    <name evidence="1" type="ORF">LDJ79_07170</name>
</gene>
<protein>
    <recommendedName>
        <fullName evidence="3">Histone acetyltransferase</fullName>
    </recommendedName>
</protein>
<evidence type="ECO:0000313" key="1">
    <source>
        <dbReference type="EMBL" id="MCA2015886.1"/>
    </source>
</evidence>
<keyword evidence="2" id="KW-1185">Reference proteome</keyword>
<proteinExistence type="predicted"/>
<dbReference type="InterPro" id="IPR016181">
    <property type="entry name" value="Acyl_CoA_acyltransferase"/>
</dbReference>
<dbReference type="EMBL" id="JAIWIU010000042">
    <property type="protein sequence ID" value="MCA2015886.1"/>
    <property type="molecule type" value="Genomic_DNA"/>
</dbReference>
<evidence type="ECO:0008006" key="3">
    <source>
        <dbReference type="Google" id="ProtNLM"/>
    </source>
</evidence>
<comment type="caution">
    <text evidence="1">The sequence shown here is derived from an EMBL/GenBank/DDBJ whole genome shotgun (WGS) entry which is preliminary data.</text>
</comment>
<name>A0ABS7YJR2_9VIBR</name>
<dbReference type="SUPFAM" id="SSF55729">
    <property type="entry name" value="Acyl-CoA N-acyltransferases (Nat)"/>
    <property type="match status" value="1"/>
</dbReference>
<evidence type="ECO:0000313" key="2">
    <source>
        <dbReference type="Proteomes" id="UP001199044"/>
    </source>
</evidence>
<dbReference type="Proteomes" id="UP001199044">
    <property type="component" value="Unassembled WGS sequence"/>
</dbReference>